<protein>
    <submittedName>
        <fullName evidence="2">Uncharacterized protein</fullName>
    </submittedName>
</protein>
<comment type="caution">
    <text evidence="2">The sequence shown here is derived from an EMBL/GenBank/DDBJ whole genome shotgun (WGS) entry which is preliminary data.</text>
</comment>
<organism evidence="2 3">
    <name type="scientific">Phyllosticta capitalensis</name>
    <dbReference type="NCBI Taxonomy" id="121624"/>
    <lineage>
        <taxon>Eukaryota</taxon>
        <taxon>Fungi</taxon>
        <taxon>Dikarya</taxon>
        <taxon>Ascomycota</taxon>
        <taxon>Pezizomycotina</taxon>
        <taxon>Dothideomycetes</taxon>
        <taxon>Dothideomycetes incertae sedis</taxon>
        <taxon>Botryosphaeriales</taxon>
        <taxon>Phyllostictaceae</taxon>
        <taxon>Phyllosticta</taxon>
    </lineage>
</organism>
<keyword evidence="1" id="KW-0472">Membrane</keyword>
<keyword evidence="1" id="KW-1133">Transmembrane helix</keyword>
<feature type="transmembrane region" description="Helical" evidence="1">
    <location>
        <begin position="223"/>
        <end position="248"/>
    </location>
</feature>
<gene>
    <name evidence="2" type="ORF">HDK90DRAFT_222817</name>
</gene>
<evidence type="ECO:0000313" key="3">
    <source>
        <dbReference type="Proteomes" id="UP001492380"/>
    </source>
</evidence>
<dbReference type="Proteomes" id="UP001492380">
    <property type="component" value="Unassembled WGS sequence"/>
</dbReference>
<reference evidence="2 3" key="1">
    <citation type="submission" date="2024-04" db="EMBL/GenBank/DDBJ databases">
        <title>Phyllosticta paracitricarpa is synonymous to the EU quarantine fungus P. citricarpa based on phylogenomic analyses.</title>
        <authorList>
            <consortium name="Lawrence Berkeley National Laboratory"/>
            <person name="Van Ingen-Buijs V.A."/>
            <person name="Van Westerhoven A.C."/>
            <person name="Haridas S."/>
            <person name="Skiadas P."/>
            <person name="Martin F."/>
            <person name="Groenewald J.Z."/>
            <person name="Crous P.W."/>
            <person name="Seidl M.F."/>
        </authorList>
    </citation>
    <scope>NUCLEOTIDE SEQUENCE [LARGE SCALE GENOMIC DNA]</scope>
    <source>
        <strain evidence="2 3">CBS 123374</strain>
    </source>
</reference>
<evidence type="ECO:0000256" key="1">
    <source>
        <dbReference type="SAM" id="Phobius"/>
    </source>
</evidence>
<sequence length="291" mass="33039">MLWKRVAVDVVTVDVEPQGLRFSRHAIHASRLFHGGLHISLPLFDCRVARPSGLVARSTWNRLSPCFQQRLLGLGRQPLAYVLAKAFAYQFHYLPRFRVHRNREVGPLDSVLDPSLSVLDPALGIFWFSVGIFVHVPTTSMFWNDRGHGQNTRVFVDCSAQLPRTSLCKVTALVYGARLVFLMDSREEFVSQSPAVDSEAQGLKVWVGAALARGVYVEVRGRVLLLVVVRLVVLLGGSAVVVMMRGVVRVDYILQRRVWRRRHVLKRRRDVWGMRLRVGSRCPWGSHGQRI</sequence>
<accession>A0ABR1YTV5</accession>
<evidence type="ECO:0000313" key="2">
    <source>
        <dbReference type="EMBL" id="KAK8238327.1"/>
    </source>
</evidence>
<keyword evidence="3" id="KW-1185">Reference proteome</keyword>
<keyword evidence="1" id="KW-0812">Transmembrane</keyword>
<proteinExistence type="predicted"/>
<name>A0ABR1YTV5_9PEZI</name>
<dbReference type="EMBL" id="JBBWRZ010000004">
    <property type="protein sequence ID" value="KAK8238327.1"/>
    <property type="molecule type" value="Genomic_DNA"/>
</dbReference>